<dbReference type="VEuPathDB" id="FungiDB:H257_07860"/>
<dbReference type="InterPro" id="IPR018247">
    <property type="entry name" value="EF_Hand_1_Ca_BS"/>
</dbReference>
<dbReference type="InterPro" id="IPR050145">
    <property type="entry name" value="Centrin_CML-like"/>
</dbReference>
<feature type="domain" description="EF-hand" evidence="4">
    <location>
        <begin position="483"/>
        <end position="518"/>
    </location>
</feature>
<dbReference type="AlphaFoldDB" id="W4GHF5"/>
<dbReference type="SMART" id="SM00054">
    <property type="entry name" value="EFh"/>
    <property type="match status" value="2"/>
</dbReference>
<evidence type="ECO:0000256" key="3">
    <source>
        <dbReference type="SAM" id="MobiDB-lite"/>
    </source>
</evidence>
<feature type="domain" description="EF-hand" evidence="4">
    <location>
        <begin position="519"/>
        <end position="554"/>
    </location>
</feature>
<dbReference type="PROSITE" id="PS50222">
    <property type="entry name" value="EF_HAND_2"/>
    <property type="match status" value="2"/>
</dbReference>
<dbReference type="STRING" id="112090.W4GHF5"/>
<dbReference type="PROSITE" id="PS00018">
    <property type="entry name" value="EF_HAND_1"/>
    <property type="match status" value="2"/>
</dbReference>
<dbReference type="CDD" id="cd00051">
    <property type="entry name" value="EFh"/>
    <property type="match status" value="1"/>
</dbReference>
<dbReference type="InterPro" id="IPR011992">
    <property type="entry name" value="EF-hand-dom_pair"/>
</dbReference>
<dbReference type="SUPFAM" id="SSF47473">
    <property type="entry name" value="EF-hand"/>
    <property type="match status" value="1"/>
</dbReference>
<feature type="region of interest" description="Disordered" evidence="3">
    <location>
        <begin position="462"/>
        <end position="482"/>
    </location>
</feature>
<keyword evidence="1" id="KW-0677">Repeat</keyword>
<protein>
    <recommendedName>
        <fullName evidence="4">EF-hand domain-containing protein</fullName>
    </recommendedName>
</protein>
<name>W4GHF5_APHAT</name>
<dbReference type="GeneID" id="20809856"/>
<proteinExistence type="predicted"/>
<evidence type="ECO:0000259" key="4">
    <source>
        <dbReference type="PROSITE" id="PS50222"/>
    </source>
</evidence>
<dbReference type="EMBL" id="KI913129">
    <property type="protein sequence ID" value="ETV79125.1"/>
    <property type="molecule type" value="Genomic_DNA"/>
</dbReference>
<dbReference type="RefSeq" id="XP_009831844.1">
    <property type="nucleotide sequence ID" value="XM_009833542.1"/>
</dbReference>
<gene>
    <name evidence="5" type="ORF">H257_07860</name>
</gene>
<feature type="region of interest" description="Disordered" evidence="3">
    <location>
        <begin position="146"/>
        <end position="169"/>
    </location>
</feature>
<evidence type="ECO:0000256" key="2">
    <source>
        <dbReference type="ARBA" id="ARBA00022837"/>
    </source>
</evidence>
<dbReference type="Gene3D" id="1.10.238.10">
    <property type="entry name" value="EF-hand"/>
    <property type="match status" value="1"/>
</dbReference>
<keyword evidence="2" id="KW-0106">Calcium</keyword>
<dbReference type="GO" id="GO:0005509">
    <property type="term" value="F:calcium ion binding"/>
    <property type="evidence" value="ECO:0007669"/>
    <property type="project" value="InterPro"/>
</dbReference>
<sequence length="651" mass="74985">MNHALLVYKPRKRVRKKPSEKLEPLVAKRVARKWQRDATACFVETDLYLRWRDKTHDDRLGAVQATWALMYGHSSDIYRVLSPEPSTSATTFRNDQSVADNNNNQSVDKRAVDATVQLQATDNVPLLLYRLRLRKVPPQQMTPLVHETSATTTSPPPPTTAPFATSSRDSNECAVVTLRTTGFTRHGSRYSIEMRRQLDAHLREKMAGNLWQNEVRSVLARPLDATVFVNRVEQLDHIATSQSFAGFESRVPQVATDKDVHWRYPYSAHAHNCARMIRRCYQTSCDRRNMQQKLRQLVRSTRFVQDFLRFRVHCKVQRRQRRAVQSLVARRLQRPMRSYLATKHTSARQIQSRWRQVLAKRTLATERRMHRAATSITRACKQFVLSLRRRHVLASRIQTIGRAWLWRRRGRLAEAERREVEWRVMKEASKVAMAASVLYFMTADGKAEVKRERKRMRENVKLAKTQQGVQAATSSSPPSKDDLETLAIRHSFDTFDTDGSGSIDVHELRLLLSELGIPISDRELQAGFQEMDTDGSGTIDFDEFAAWWKHGLTAGKAKTQMALLRLKLRGRSLVHKITGAEARAQAAKRIASRRRVDAMIAARDEFRNARPPVSCCHMCHMAFGLDQDWFVHTRHHCAGRDELHQLPPSKH</sequence>
<accession>W4GHF5</accession>
<evidence type="ECO:0000256" key="1">
    <source>
        <dbReference type="ARBA" id="ARBA00022737"/>
    </source>
</evidence>
<evidence type="ECO:0000313" key="5">
    <source>
        <dbReference type="EMBL" id="ETV79125.1"/>
    </source>
</evidence>
<feature type="compositionally biased region" description="Polar residues" evidence="3">
    <location>
        <begin position="464"/>
        <end position="478"/>
    </location>
</feature>
<dbReference type="InterPro" id="IPR002048">
    <property type="entry name" value="EF_hand_dom"/>
</dbReference>
<dbReference type="Pfam" id="PF13499">
    <property type="entry name" value="EF-hand_7"/>
    <property type="match status" value="1"/>
</dbReference>
<dbReference type="OrthoDB" id="167809at2759"/>
<dbReference type="InterPro" id="IPR013087">
    <property type="entry name" value="Znf_C2H2_type"/>
</dbReference>
<reference evidence="5" key="1">
    <citation type="submission" date="2013-12" db="EMBL/GenBank/DDBJ databases">
        <title>The Genome Sequence of Aphanomyces astaci APO3.</title>
        <authorList>
            <consortium name="The Broad Institute Genomics Platform"/>
            <person name="Russ C."/>
            <person name="Tyler B."/>
            <person name="van West P."/>
            <person name="Dieguez-Uribeondo J."/>
            <person name="Young S.K."/>
            <person name="Zeng Q."/>
            <person name="Gargeya S."/>
            <person name="Fitzgerald M."/>
            <person name="Abouelleil A."/>
            <person name="Alvarado L."/>
            <person name="Chapman S.B."/>
            <person name="Gainer-Dewar J."/>
            <person name="Goldberg J."/>
            <person name="Griggs A."/>
            <person name="Gujja S."/>
            <person name="Hansen M."/>
            <person name="Howarth C."/>
            <person name="Imamovic A."/>
            <person name="Ireland A."/>
            <person name="Larimer J."/>
            <person name="McCowan C."/>
            <person name="Murphy C."/>
            <person name="Pearson M."/>
            <person name="Poon T.W."/>
            <person name="Priest M."/>
            <person name="Roberts A."/>
            <person name="Saif S."/>
            <person name="Shea T."/>
            <person name="Sykes S."/>
            <person name="Wortman J."/>
            <person name="Nusbaum C."/>
            <person name="Birren B."/>
        </authorList>
    </citation>
    <scope>NUCLEOTIDE SEQUENCE [LARGE SCALE GENOMIC DNA]</scope>
    <source>
        <strain evidence="5">APO3</strain>
    </source>
</reference>
<dbReference type="PROSITE" id="PS00028">
    <property type="entry name" value="ZINC_FINGER_C2H2_1"/>
    <property type="match status" value="1"/>
</dbReference>
<organism evidence="5">
    <name type="scientific">Aphanomyces astaci</name>
    <name type="common">Crayfish plague agent</name>
    <dbReference type="NCBI Taxonomy" id="112090"/>
    <lineage>
        <taxon>Eukaryota</taxon>
        <taxon>Sar</taxon>
        <taxon>Stramenopiles</taxon>
        <taxon>Oomycota</taxon>
        <taxon>Saprolegniomycetes</taxon>
        <taxon>Saprolegniales</taxon>
        <taxon>Verrucalvaceae</taxon>
        <taxon>Aphanomyces</taxon>
    </lineage>
</organism>
<dbReference type="PANTHER" id="PTHR23050">
    <property type="entry name" value="CALCIUM BINDING PROTEIN"/>
    <property type="match status" value="1"/>
</dbReference>